<dbReference type="InterPro" id="IPR036890">
    <property type="entry name" value="HATPase_C_sf"/>
</dbReference>
<evidence type="ECO:0000256" key="5">
    <source>
        <dbReference type="ARBA" id="ARBA00023012"/>
    </source>
</evidence>
<evidence type="ECO:0000256" key="4">
    <source>
        <dbReference type="ARBA" id="ARBA00022777"/>
    </source>
</evidence>
<dbReference type="PRINTS" id="PR00344">
    <property type="entry name" value="BCTRLSENSOR"/>
</dbReference>
<gene>
    <name evidence="8" type="ORF">LIZ65_17935</name>
</gene>
<dbReference type="SUPFAM" id="SSF55874">
    <property type="entry name" value="ATPase domain of HSP90 chaperone/DNA topoisomerase II/histidine kinase"/>
    <property type="match status" value="1"/>
</dbReference>
<keyword evidence="6" id="KW-0472">Membrane</keyword>
<dbReference type="EMBL" id="JAJCIS010000019">
    <property type="protein sequence ID" value="MCB7389168.1"/>
    <property type="molecule type" value="Genomic_DNA"/>
</dbReference>
<dbReference type="SMART" id="SM00387">
    <property type="entry name" value="HATPase_c"/>
    <property type="match status" value="1"/>
</dbReference>
<evidence type="ECO:0000256" key="3">
    <source>
        <dbReference type="ARBA" id="ARBA00022553"/>
    </source>
</evidence>
<name>A0ABS8DL43_9FIRM</name>
<accession>A0ABS8DL43</accession>
<dbReference type="PROSITE" id="PS50109">
    <property type="entry name" value="HIS_KIN"/>
    <property type="match status" value="1"/>
</dbReference>
<keyword evidence="4 8" id="KW-0808">Transferase</keyword>
<reference evidence="8 9" key="1">
    <citation type="submission" date="2021-10" db="EMBL/GenBank/DDBJ databases">
        <title>Collection of gut derived symbiotic bacterial strains cultured from healthy donors.</title>
        <authorList>
            <person name="Lin H."/>
            <person name="Littmann E."/>
            <person name="Kohout C."/>
            <person name="Pamer E.G."/>
        </authorList>
    </citation>
    <scope>NUCLEOTIDE SEQUENCE [LARGE SCALE GENOMIC DNA]</scope>
    <source>
        <strain evidence="8 9">DFI.1.165</strain>
    </source>
</reference>
<feature type="transmembrane region" description="Helical" evidence="6">
    <location>
        <begin position="145"/>
        <end position="165"/>
    </location>
</feature>
<dbReference type="PANTHER" id="PTHR43547">
    <property type="entry name" value="TWO-COMPONENT HISTIDINE KINASE"/>
    <property type="match status" value="1"/>
</dbReference>
<keyword evidence="6" id="KW-1133">Transmembrane helix</keyword>
<comment type="catalytic activity">
    <reaction evidence="1">
        <text>ATP + protein L-histidine = ADP + protein N-phospho-L-histidine.</text>
        <dbReference type="EC" id="2.7.13.3"/>
    </reaction>
</comment>
<feature type="transmembrane region" description="Helical" evidence="6">
    <location>
        <begin position="85"/>
        <end position="103"/>
    </location>
</feature>
<feature type="domain" description="Histidine kinase" evidence="7">
    <location>
        <begin position="253"/>
        <end position="416"/>
    </location>
</feature>
<evidence type="ECO:0000259" key="7">
    <source>
        <dbReference type="PROSITE" id="PS50109"/>
    </source>
</evidence>
<keyword evidence="5" id="KW-0902">Two-component regulatory system</keyword>
<sequence>MQKRHQTTTLLFSIIIVLAAQVNMNLFISNFKISIGIIMFSVFLLLTGKYPIIPVTLLSAAGVYASRIAVYWFQHAALGTSLQNYFPEMVFYLVYGISFWLYCRSQDYEWSRFAFPVFFLFDYFSNLTELLLRLGAGAFTSKNQLSIILVAAIRTVIIWCLYLVLRYYKFSLLKREHSQRYQRLLLLISKLNGEVLWMKKNTGLIEETMNISYRLYQDMTEQGIDEALSKKALIVAKDIHEIKKEYALILRGLSDAMDLNLNDEGMYLEDIFQVLKNSLTEFEASANRKLDLDIRLEENLYTENHYFLMSIFRNLLTNAMEASCKDTVSVKIRQVSDKDNWLFTVADDGPGIASEDLEEIFQPGFSTKINYETGEINRGLGLNLVQDLIENQWKGCIRAESRPGETVFSIWIPKEQWKGTK</sequence>
<evidence type="ECO:0000256" key="2">
    <source>
        <dbReference type="ARBA" id="ARBA00012438"/>
    </source>
</evidence>
<dbReference type="GO" id="GO:0016301">
    <property type="term" value="F:kinase activity"/>
    <property type="evidence" value="ECO:0007669"/>
    <property type="project" value="UniProtKB-KW"/>
</dbReference>
<comment type="caution">
    <text evidence="8">The sequence shown here is derived from an EMBL/GenBank/DDBJ whole genome shotgun (WGS) entry which is preliminary data.</text>
</comment>
<keyword evidence="4 8" id="KW-0418">Kinase</keyword>
<dbReference type="InterPro" id="IPR003594">
    <property type="entry name" value="HATPase_dom"/>
</dbReference>
<keyword evidence="9" id="KW-1185">Reference proteome</keyword>
<keyword evidence="6" id="KW-0812">Transmembrane</keyword>
<dbReference type="Pfam" id="PF02518">
    <property type="entry name" value="HATPase_c"/>
    <property type="match status" value="1"/>
</dbReference>
<organism evidence="8 9">
    <name type="scientific">Bariatricus massiliensis</name>
    <dbReference type="NCBI Taxonomy" id="1745713"/>
    <lineage>
        <taxon>Bacteria</taxon>
        <taxon>Bacillati</taxon>
        <taxon>Bacillota</taxon>
        <taxon>Clostridia</taxon>
        <taxon>Lachnospirales</taxon>
        <taxon>Lachnospiraceae</taxon>
        <taxon>Bariatricus</taxon>
    </lineage>
</organism>
<evidence type="ECO:0000256" key="1">
    <source>
        <dbReference type="ARBA" id="ARBA00000085"/>
    </source>
</evidence>
<evidence type="ECO:0000313" key="8">
    <source>
        <dbReference type="EMBL" id="MCB7389168.1"/>
    </source>
</evidence>
<dbReference type="EC" id="2.7.13.3" evidence="2"/>
<dbReference type="RefSeq" id="WP_066730716.1">
    <property type="nucleotide sequence ID" value="NZ_JAJCIQ010000004.1"/>
</dbReference>
<dbReference type="InterPro" id="IPR005467">
    <property type="entry name" value="His_kinase_dom"/>
</dbReference>
<dbReference type="Proteomes" id="UP001299546">
    <property type="component" value="Unassembled WGS sequence"/>
</dbReference>
<feature type="transmembrane region" description="Helical" evidence="6">
    <location>
        <begin position="115"/>
        <end position="139"/>
    </location>
</feature>
<feature type="transmembrane region" description="Helical" evidence="6">
    <location>
        <begin position="53"/>
        <end position="73"/>
    </location>
</feature>
<evidence type="ECO:0000256" key="6">
    <source>
        <dbReference type="SAM" id="Phobius"/>
    </source>
</evidence>
<dbReference type="Gene3D" id="3.30.565.10">
    <property type="entry name" value="Histidine kinase-like ATPase, C-terminal domain"/>
    <property type="match status" value="1"/>
</dbReference>
<dbReference type="InterPro" id="IPR004358">
    <property type="entry name" value="Sig_transdc_His_kin-like_C"/>
</dbReference>
<evidence type="ECO:0000313" key="9">
    <source>
        <dbReference type="Proteomes" id="UP001299546"/>
    </source>
</evidence>
<protein>
    <recommendedName>
        <fullName evidence="2">histidine kinase</fullName>
        <ecNumber evidence="2">2.7.13.3</ecNumber>
    </recommendedName>
</protein>
<proteinExistence type="predicted"/>
<dbReference type="PANTHER" id="PTHR43547:SF10">
    <property type="entry name" value="SENSOR HISTIDINE KINASE DCUS"/>
    <property type="match status" value="1"/>
</dbReference>
<keyword evidence="3" id="KW-0597">Phosphoprotein</keyword>